<evidence type="ECO:0000256" key="14">
    <source>
        <dbReference type="ARBA" id="ARBA00023054"/>
    </source>
</evidence>
<evidence type="ECO:0000256" key="11">
    <source>
        <dbReference type="ARBA" id="ARBA00022949"/>
    </source>
</evidence>
<dbReference type="EMBL" id="JAATJU010021165">
    <property type="protein sequence ID" value="KAH0514520.1"/>
    <property type="molecule type" value="Genomic_DNA"/>
</dbReference>
<evidence type="ECO:0000313" key="21">
    <source>
        <dbReference type="EMBL" id="KAH0514520.1"/>
    </source>
</evidence>
<dbReference type="GO" id="GO:0005789">
    <property type="term" value="C:endoplasmic reticulum membrane"/>
    <property type="evidence" value="ECO:0007669"/>
    <property type="project" value="UniProtKB-SubCell"/>
</dbReference>
<evidence type="ECO:0000256" key="2">
    <source>
        <dbReference type="ARBA" id="ARBA00004435"/>
    </source>
</evidence>
<dbReference type="PROSITE" id="PS50202">
    <property type="entry name" value="MSP"/>
    <property type="match status" value="1"/>
</dbReference>
<evidence type="ECO:0000259" key="20">
    <source>
        <dbReference type="PROSITE" id="PS50202"/>
    </source>
</evidence>
<dbReference type="FunFam" id="2.60.40.10:FF:000334">
    <property type="entry name" value="vesicle-associated membrane protein-associated protein A isoform X1"/>
    <property type="match status" value="1"/>
</dbReference>
<evidence type="ECO:0000256" key="7">
    <source>
        <dbReference type="ARBA" id="ARBA00022475"/>
    </source>
</evidence>
<gene>
    <name evidence="21" type="ORF">LTLLF_134700</name>
</gene>
<comment type="similarity">
    <text evidence="4">Belongs to the VAMP-associated protein (VAP) (TC 9.B.17) family.</text>
</comment>
<dbReference type="InterPro" id="IPR013783">
    <property type="entry name" value="Ig-like_fold"/>
</dbReference>
<dbReference type="GO" id="GO:0031175">
    <property type="term" value="P:neuron projection development"/>
    <property type="evidence" value="ECO:0007669"/>
    <property type="project" value="TreeGrafter"/>
</dbReference>
<reference evidence="21" key="1">
    <citation type="submission" date="2020-03" db="EMBL/GenBank/DDBJ databases">
        <title>Studies in the Genomics of Life Span.</title>
        <authorList>
            <person name="Glass D."/>
        </authorList>
    </citation>
    <scope>NUCLEOTIDE SEQUENCE</scope>
    <source>
        <strain evidence="21">LTLLF</strain>
        <tissue evidence="21">Muscle</tissue>
    </source>
</reference>
<keyword evidence="15 19" id="KW-0472">Membrane</keyword>
<evidence type="ECO:0000256" key="9">
    <source>
        <dbReference type="ARBA" id="ARBA00022692"/>
    </source>
</evidence>
<dbReference type="Pfam" id="PF00635">
    <property type="entry name" value="Motile_Sperm"/>
    <property type="match status" value="1"/>
</dbReference>
<evidence type="ECO:0000256" key="5">
    <source>
        <dbReference type="ARBA" id="ARBA00018309"/>
    </source>
</evidence>
<organism evidence="21 22">
    <name type="scientific">Microtus ochrogaster</name>
    <name type="common">Prairie vole</name>
    <dbReference type="NCBI Taxonomy" id="79684"/>
    <lineage>
        <taxon>Eukaryota</taxon>
        <taxon>Metazoa</taxon>
        <taxon>Chordata</taxon>
        <taxon>Craniata</taxon>
        <taxon>Vertebrata</taxon>
        <taxon>Euteleostomi</taxon>
        <taxon>Mammalia</taxon>
        <taxon>Eutheria</taxon>
        <taxon>Euarchontoglires</taxon>
        <taxon>Glires</taxon>
        <taxon>Rodentia</taxon>
        <taxon>Myomorpha</taxon>
        <taxon>Muroidea</taxon>
        <taxon>Cricetidae</taxon>
        <taxon>Arvicolinae</taxon>
        <taxon>Microtus</taxon>
    </lineage>
</organism>
<proteinExistence type="inferred from homology"/>
<keyword evidence="16" id="KW-1015">Disulfide bond</keyword>
<dbReference type="SUPFAM" id="SSF49354">
    <property type="entry name" value="PapD-like"/>
    <property type="match status" value="1"/>
</dbReference>
<sequence>MASTSHATSKPSQILVLDPPKVLRFRGPFTTVVVTHLQLHNPSLRKVCFKMKSTKPRCYCVRPNSGVVEPGSTVTVTTMLQPFRYDPSREAKHKFMVQTMFAPSDTPDLETMWKKAIPGEIMNSKLRCVFEMPKESGKGDESLRLRKPAQPNNPTVASTTSLKKSRTTPLPVVLLVIGAILIGFFLGKFIM</sequence>
<comment type="caution">
    <text evidence="21">The sequence shown here is derived from an EMBL/GenBank/DDBJ whole genome shotgun (WGS) entry which is preliminary data.</text>
</comment>
<keyword evidence="10" id="KW-0256">Endoplasmic reticulum</keyword>
<feature type="compositionally biased region" description="Basic and acidic residues" evidence="18">
    <location>
        <begin position="135"/>
        <end position="144"/>
    </location>
</feature>
<dbReference type="PIRSF" id="PIRSF019693">
    <property type="entry name" value="VAMP-associated"/>
    <property type="match status" value="1"/>
</dbReference>
<dbReference type="AlphaFoldDB" id="A0A8J6GNX9"/>
<evidence type="ECO:0000256" key="6">
    <source>
        <dbReference type="ARBA" id="ARBA00022427"/>
    </source>
</evidence>
<evidence type="ECO:0000256" key="3">
    <source>
        <dbReference type="ARBA" id="ARBA00004521"/>
    </source>
</evidence>
<evidence type="ECO:0000256" key="12">
    <source>
        <dbReference type="ARBA" id="ARBA00022989"/>
    </source>
</evidence>
<keyword evidence="12 19" id="KW-1133">Transmembrane helix</keyword>
<evidence type="ECO:0000256" key="8">
    <source>
        <dbReference type="ARBA" id="ARBA00022553"/>
    </source>
</evidence>
<feature type="transmembrane region" description="Helical" evidence="19">
    <location>
        <begin position="170"/>
        <end position="190"/>
    </location>
</feature>
<comment type="function">
    <text evidence="17">Endoplasmic reticulum (ER)-anchored protein that mediates the formation of contact sites between the ER and endosomes via interaction with FFAT motif-containing proteins such as STARD3 or WDR44. STARD3-VAPA interaction enables cholesterol transfer from the ER to endosomes. Via interaction with WDR44 participates in neosynthesized protein export. In addition, recruited to the plasma membrane through OSBPL3 binding. The OSBPL3-VAPA complex stimulates RRAS signaling which in turn attenuates integrin beta-1 (ITGB1) activation at the cell surface. With OSBPL3, may regulate ER morphology. May play a role in vesicle trafficking.</text>
</comment>
<evidence type="ECO:0000256" key="15">
    <source>
        <dbReference type="ARBA" id="ARBA00023136"/>
    </source>
</evidence>
<dbReference type="GO" id="GO:0005923">
    <property type="term" value="C:bicellular tight junction"/>
    <property type="evidence" value="ECO:0007669"/>
    <property type="project" value="UniProtKB-SubCell"/>
</dbReference>
<dbReference type="InterPro" id="IPR008962">
    <property type="entry name" value="PapD-like_sf"/>
</dbReference>
<evidence type="ECO:0000256" key="4">
    <source>
        <dbReference type="ARBA" id="ARBA00008932"/>
    </source>
</evidence>
<dbReference type="GO" id="GO:0033149">
    <property type="term" value="F:FFAT motif binding"/>
    <property type="evidence" value="ECO:0007669"/>
    <property type="project" value="TreeGrafter"/>
</dbReference>
<feature type="domain" description="MSP" evidence="20">
    <location>
        <begin position="14"/>
        <end position="131"/>
    </location>
</feature>
<evidence type="ECO:0000256" key="19">
    <source>
        <dbReference type="SAM" id="Phobius"/>
    </source>
</evidence>
<evidence type="ECO:0000256" key="1">
    <source>
        <dbReference type="ARBA" id="ARBA00004163"/>
    </source>
</evidence>
<dbReference type="PANTHER" id="PTHR10809">
    <property type="entry name" value="VESICLE-ASSOCIATED MEMBRANE PROTEIN-ASSOCIATED PROTEIN"/>
    <property type="match status" value="1"/>
</dbReference>
<keyword evidence="7" id="KW-1003">Cell membrane</keyword>
<evidence type="ECO:0000313" key="22">
    <source>
        <dbReference type="Proteomes" id="UP000710432"/>
    </source>
</evidence>
<dbReference type="InterPro" id="IPR016763">
    <property type="entry name" value="VAP"/>
</dbReference>
<feature type="compositionally biased region" description="Polar residues" evidence="18">
    <location>
        <begin position="150"/>
        <end position="162"/>
    </location>
</feature>
<name>A0A8J6GNX9_MICOH</name>
<dbReference type="Proteomes" id="UP000710432">
    <property type="component" value="Unassembled WGS sequence"/>
</dbReference>
<keyword evidence="6" id="KW-0796">Tight junction</keyword>
<dbReference type="PANTHER" id="PTHR10809:SF155">
    <property type="entry name" value="VESICLE-ASSOCIATED MEMBRANE PROTEIN-ASSOCIATED PROTEIN A"/>
    <property type="match status" value="1"/>
</dbReference>
<feature type="region of interest" description="Disordered" evidence="18">
    <location>
        <begin position="135"/>
        <end position="162"/>
    </location>
</feature>
<evidence type="ECO:0000256" key="17">
    <source>
        <dbReference type="ARBA" id="ARBA00045917"/>
    </source>
</evidence>
<keyword evidence="14" id="KW-0175">Coiled coil</keyword>
<keyword evidence="13" id="KW-0007">Acetylation</keyword>
<evidence type="ECO:0000256" key="10">
    <source>
        <dbReference type="ARBA" id="ARBA00022824"/>
    </source>
</evidence>
<comment type="subcellular location">
    <subcellularLocation>
        <location evidence="2">Cell junction</location>
        <location evidence="2">Tight junction</location>
    </subcellularLocation>
    <subcellularLocation>
        <location evidence="3">Cell membrane</location>
        <topology evidence="3">Single-pass type IV membrane protein</topology>
    </subcellularLocation>
    <subcellularLocation>
        <location evidence="1">Endoplasmic reticulum membrane</location>
        <topology evidence="1">Single-pass type IV membrane protein</topology>
    </subcellularLocation>
</comment>
<accession>A0A8J6GNX9</accession>
<keyword evidence="11" id="KW-0965">Cell junction</keyword>
<protein>
    <recommendedName>
        <fullName evidence="5">Vesicle-associated membrane protein-associated protein A</fullName>
    </recommendedName>
</protein>
<keyword evidence="8" id="KW-0597">Phosphoprotein</keyword>
<evidence type="ECO:0000256" key="18">
    <source>
        <dbReference type="SAM" id="MobiDB-lite"/>
    </source>
</evidence>
<dbReference type="Gene3D" id="2.60.40.10">
    <property type="entry name" value="Immunoglobulins"/>
    <property type="match status" value="1"/>
</dbReference>
<dbReference type="InterPro" id="IPR000535">
    <property type="entry name" value="MSP_dom"/>
</dbReference>
<keyword evidence="9 19" id="KW-0812">Transmembrane</keyword>
<evidence type="ECO:0000256" key="13">
    <source>
        <dbReference type="ARBA" id="ARBA00022990"/>
    </source>
</evidence>
<dbReference type="GO" id="GO:0005886">
    <property type="term" value="C:plasma membrane"/>
    <property type="evidence" value="ECO:0007669"/>
    <property type="project" value="UniProtKB-SubCell"/>
</dbReference>
<evidence type="ECO:0000256" key="16">
    <source>
        <dbReference type="ARBA" id="ARBA00023157"/>
    </source>
</evidence>